<evidence type="ECO:0000313" key="3">
    <source>
        <dbReference type="Proteomes" id="UP000077143"/>
    </source>
</evidence>
<dbReference type="STRING" id="1682113.A7U43_27365"/>
<dbReference type="AlphaFoldDB" id="A0A172UTF4"/>
<gene>
    <name evidence="2" type="ORF">A7U43_27365</name>
</gene>
<keyword evidence="1" id="KW-0472">Membrane</keyword>
<protein>
    <recommendedName>
        <fullName evidence="4">DUF4878 domain-containing protein</fullName>
    </recommendedName>
</protein>
<name>A0A172UTF4_9MYCO</name>
<proteinExistence type="predicted"/>
<accession>A0A172UTF4</accession>
<evidence type="ECO:0000256" key="1">
    <source>
        <dbReference type="SAM" id="Phobius"/>
    </source>
</evidence>
<keyword evidence="1" id="KW-0812">Transmembrane</keyword>
<evidence type="ECO:0008006" key="4">
    <source>
        <dbReference type="Google" id="ProtNLM"/>
    </source>
</evidence>
<dbReference type="SUPFAM" id="SSF54427">
    <property type="entry name" value="NTF2-like"/>
    <property type="match status" value="1"/>
</dbReference>
<feature type="transmembrane region" description="Helical" evidence="1">
    <location>
        <begin position="49"/>
        <end position="71"/>
    </location>
</feature>
<dbReference type="InterPro" id="IPR032710">
    <property type="entry name" value="NTF2-like_dom_sf"/>
</dbReference>
<dbReference type="Proteomes" id="UP000077143">
    <property type="component" value="Chromosome"/>
</dbReference>
<evidence type="ECO:0000313" key="2">
    <source>
        <dbReference type="EMBL" id="ANE82487.1"/>
    </source>
</evidence>
<organism evidence="2 3">
    <name type="scientific">Mycobacterium adipatum</name>
    <dbReference type="NCBI Taxonomy" id="1682113"/>
    <lineage>
        <taxon>Bacteria</taxon>
        <taxon>Bacillati</taxon>
        <taxon>Actinomycetota</taxon>
        <taxon>Actinomycetes</taxon>
        <taxon>Mycobacteriales</taxon>
        <taxon>Mycobacteriaceae</taxon>
        <taxon>Mycobacterium</taxon>
    </lineage>
</organism>
<reference evidence="2 3" key="1">
    <citation type="submission" date="2016-05" db="EMBL/GenBank/DDBJ databases">
        <title>Complete genome sequence of a phthalic acid esters degrading Mycobacterium sp. YC-RL4.</title>
        <authorList>
            <person name="Ren L."/>
            <person name="Fan S."/>
            <person name="Ruth N."/>
            <person name="Jia Y."/>
            <person name="Wang J."/>
            <person name="Qiao C."/>
        </authorList>
    </citation>
    <scope>NUCLEOTIDE SEQUENCE [LARGE SCALE GENOMIC DNA]</scope>
    <source>
        <strain evidence="2 3">YC-RL4</strain>
    </source>
</reference>
<keyword evidence="3" id="KW-1185">Reference proteome</keyword>
<keyword evidence="1" id="KW-1133">Transmembrane helix</keyword>
<dbReference type="KEGG" id="madi:A7U43_27365"/>
<sequence>MRFNPPPNWPPVPPGWTPPAGWHPDPSWPPPPTGWPLWVPDRNPGRRTAVILGAVVAVLLIAGAAVVTVAVTRDGQSAGTDGTPPPTTASALSDEDQIEKVVAQFEQAWNGQEYDNLRNLMCAEMRSDEQFSRANFAEMRDEMGTLSLTVTSIEVTGETADTVIENDGTDPDNIAFAYENGQWKWCEL</sequence>
<dbReference type="EMBL" id="CP015596">
    <property type="protein sequence ID" value="ANE82487.1"/>
    <property type="molecule type" value="Genomic_DNA"/>
</dbReference>